<evidence type="ECO:0008006" key="3">
    <source>
        <dbReference type="Google" id="ProtNLM"/>
    </source>
</evidence>
<sequence length="128" mass="14929">MKDIDKSIEFYEALANLFYAVSMSDGQITREEKLKIIEFVKKYWTVTIDNENSQEFIYQTLKELIKNKSKPESAFLVFKDFYLNNKKGFHQDLLTRILIASNAIASSFGKKNKSELIVLNNLMLLFKS</sequence>
<dbReference type="Gene3D" id="1.10.3680.10">
    <property type="entry name" value="TerB-like"/>
    <property type="match status" value="1"/>
</dbReference>
<evidence type="ECO:0000313" key="2">
    <source>
        <dbReference type="Proteomes" id="UP001176891"/>
    </source>
</evidence>
<protein>
    <recommendedName>
        <fullName evidence="3">TerB family tellurite resistance protein</fullName>
    </recommendedName>
</protein>
<dbReference type="EMBL" id="JAUOEM010000011">
    <property type="protein sequence ID" value="MDO5989776.1"/>
    <property type="molecule type" value="Genomic_DNA"/>
</dbReference>
<name>A0ABT8X713_9FLAO</name>
<reference evidence="1" key="1">
    <citation type="submission" date="2023-07" db="EMBL/GenBank/DDBJ databases">
        <title>Two novel species in the genus Flavivirga.</title>
        <authorList>
            <person name="Kwon K."/>
        </authorList>
    </citation>
    <scope>NUCLEOTIDE SEQUENCE</scope>
    <source>
        <strain evidence="1">KACC 14157</strain>
    </source>
</reference>
<dbReference type="InterPro" id="IPR029024">
    <property type="entry name" value="TerB-like"/>
</dbReference>
<dbReference type="SUPFAM" id="SSF158682">
    <property type="entry name" value="TerB-like"/>
    <property type="match status" value="1"/>
</dbReference>
<dbReference type="RefSeq" id="WP_303284459.1">
    <property type="nucleotide sequence ID" value="NZ_BAABCZ010000006.1"/>
</dbReference>
<accession>A0ABT8X713</accession>
<keyword evidence="2" id="KW-1185">Reference proteome</keyword>
<gene>
    <name evidence="1" type="ORF">Q4Q39_20425</name>
</gene>
<comment type="caution">
    <text evidence="1">The sequence shown here is derived from an EMBL/GenBank/DDBJ whole genome shotgun (WGS) entry which is preliminary data.</text>
</comment>
<proteinExistence type="predicted"/>
<dbReference type="Proteomes" id="UP001176891">
    <property type="component" value="Unassembled WGS sequence"/>
</dbReference>
<evidence type="ECO:0000313" key="1">
    <source>
        <dbReference type="EMBL" id="MDO5989776.1"/>
    </source>
</evidence>
<organism evidence="1 2">
    <name type="scientific">Flavivirga amylovorans</name>
    <dbReference type="NCBI Taxonomy" id="870486"/>
    <lineage>
        <taxon>Bacteria</taxon>
        <taxon>Pseudomonadati</taxon>
        <taxon>Bacteroidota</taxon>
        <taxon>Flavobacteriia</taxon>
        <taxon>Flavobacteriales</taxon>
        <taxon>Flavobacteriaceae</taxon>
        <taxon>Flavivirga</taxon>
    </lineage>
</organism>